<dbReference type="PANTHER" id="PTHR43327">
    <property type="entry name" value="STOMATIN-LIKE PROTEIN 2, MITOCHONDRIAL"/>
    <property type="match status" value="1"/>
</dbReference>
<feature type="domain" description="Band 7" evidence="7">
    <location>
        <begin position="27"/>
        <end position="185"/>
    </location>
</feature>
<keyword evidence="8" id="KW-0645">Protease</keyword>
<dbReference type="PRINTS" id="PR00721">
    <property type="entry name" value="STOMATIN"/>
</dbReference>
<sequence length="317" mass="34530">MNEDPIGSIAMIVGVVLAIFVMIAIARAVRIVPQSEAYVVERLGRFRSVLHGGIHLLVPFVDRVAARIDLREQVVNFPSQSVITADQAMVEIDSVIYFQITDPRSATYEVANFLQAIEQLTATTLRNLIGSLDLEETQTSRESINKQLRGVLDEATGPWGIRVTRVELKSIEPPPNVLSAMVQQITAERTKRATILTAEAEREAQIKKAEGAKQAAVLAASAQQEAQVLQARGEKEALILQAEGARQAQILRAEGEAEAISVVFNAINQGHATPELLSYKYLEMLPRIANGQASKLWVLPSDLTGALDAISKGFGRS</sequence>
<reference evidence="8" key="1">
    <citation type="submission" date="2019-11" db="EMBL/GenBank/DDBJ databases">
        <authorList>
            <person name="Feng L."/>
        </authorList>
    </citation>
    <scope>NUCLEOTIDE SEQUENCE</scope>
    <source>
        <strain evidence="8">AodontolyticusLFYP35</strain>
    </source>
</reference>
<evidence type="ECO:0000256" key="4">
    <source>
        <dbReference type="ARBA" id="ARBA00022989"/>
    </source>
</evidence>
<keyword evidence="5 6" id="KW-0472">Membrane</keyword>
<dbReference type="PANTHER" id="PTHR43327:SF10">
    <property type="entry name" value="STOMATIN-LIKE PROTEIN 2, MITOCHONDRIAL"/>
    <property type="match status" value="1"/>
</dbReference>
<dbReference type="GO" id="GO:0006508">
    <property type="term" value="P:proteolysis"/>
    <property type="evidence" value="ECO:0007669"/>
    <property type="project" value="UniProtKB-KW"/>
</dbReference>
<accession>A0A6N2TPS8</accession>
<evidence type="ECO:0000313" key="8">
    <source>
        <dbReference type="EMBL" id="VYT07407.1"/>
    </source>
</evidence>
<evidence type="ECO:0000256" key="5">
    <source>
        <dbReference type="ARBA" id="ARBA00023136"/>
    </source>
</evidence>
<dbReference type="InterPro" id="IPR001972">
    <property type="entry name" value="Stomatin_HflK_fam"/>
</dbReference>
<evidence type="ECO:0000256" key="2">
    <source>
        <dbReference type="ARBA" id="ARBA00008164"/>
    </source>
</evidence>
<dbReference type="AlphaFoldDB" id="A0A6N2TPS8"/>
<dbReference type="FunFam" id="3.30.479.30:FF:000004">
    <property type="entry name" value="Putative membrane protease family, stomatin"/>
    <property type="match status" value="1"/>
</dbReference>
<comment type="similarity">
    <text evidence="2">Belongs to the band 7/mec-2 family.</text>
</comment>
<gene>
    <name evidence="8" type="primary">hflC</name>
    <name evidence="8" type="ORF">AOLFYP35_01460</name>
</gene>
<dbReference type="InterPro" id="IPR001107">
    <property type="entry name" value="Band_7"/>
</dbReference>
<dbReference type="Gene3D" id="3.30.479.30">
    <property type="entry name" value="Band 7 domain"/>
    <property type="match status" value="1"/>
</dbReference>
<keyword evidence="3 6" id="KW-0812">Transmembrane</keyword>
<dbReference type="GO" id="GO:0098552">
    <property type="term" value="C:side of membrane"/>
    <property type="evidence" value="ECO:0007669"/>
    <property type="project" value="UniProtKB-ARBA"/>
</dbReference>
<name>A0A6N2TPS8_9ACTO</name>
<evidence type="ECO:0000259" key="7">
    <source>
        <dbReference type="SMART" id="SM00244"/>
    </source>
</evidence>
<feature type="transmembrane region" description="Helical" evidence="6">
    <location>
        <begin position="6"/>
        <end position="26"/>
    </location>
</feature>
<evidence type="ECO:0000256" key="3">
    <source>
        <dbReference type="ARBA" id="ARBA00022692"/>
    </source>
</evidence>
<dbReference type="GO" id="GO:0008233">
    <property type="term" value="F:peptidase activity"/>
    <property type="evidence" value="ECO:0007669"/>
    <property type="project" value="UniProtKB-KW"/>
</dbReference>
<dbReference type="EMBL" id="CACRSM010000002">
    <property type="protein sequence ID" value="VYT07407.1"/>
    <property type="molecule type" value="Genomic_DNA"/>
</dbReference>
<dbReference type="GO" id="GO:0005886">
    <property type="term" value="C:plasma membrane"/>
    <property type="evidence" value="ECO:0007669"/>
    <property type="project" value="UniProtKB-ARBA"/>
</dbReference>
<dbReference type="InterPro" id="IPR018080">
    <property type="entry name" value="Band_7/stomatin-like_CS"/>
</dbReference>
<evidence type="ECO:0000256" key="6">
    <source>
        <dbReference type="SAM" id="Phobius"/>
    </source>
</evidence>
<comment type="subcellular location">
    <subcellularLocation>
        <location evidence="1">Membrane</location>
        <topology evidence="1">Single-pass membrane protein</topology>
    </subcellularLocation>
</comment>
<proteinExistence type="inferred from homology"/>
<dbReference type="CDD" id="cd08829">
    <property type="entry name" value="SPFH_paraslipin"/>
    <property type="match status" value="1"/>
</dbReference>
<protein>
    <submittedName>
        <fullName evidence="8">Modulator of FtsH protease HflC</fullName>
    </submittedName>
</protein>
<dbReference type="SUPFAM" id="SSF117892">
    <property type="entry name" value="Band 7/SPFH domain"/>
    <property type="match status" value="1"/>
</dbReference>
<dbReference type="PROSITE" id="PS01270">
    <property type="entry name" value="BAND_7"/>
    <property type="match status" value="1"/>
</dbReference>
<organism evidence="8">
    <name type="scientific">Schaalia odontolytica</name>
    <dbReference type="NCBI Taxonomy" id="1660"/>
    <lineage>
        <taxon>Bacteria</taxon>
        <taxon>Bacillati</taxon>
        <taxon>Actinomycetota</taxon>
        <taxon>Actinomycetes</taxon>
        <taxon>Actinomycetales</taxon>
        <taxon>Actinomycetaceae</taxon>
        <taxon>Schaalia</taxon>
    </lineage>
</organism>
<dbReference type="InterPro" id="IPR036013">
    <property type="entry name" value="Band_7/SPFH_dom_sf"/>
</dbReference>
<dbReference type="InterPro" id="IPR050710">
    <property type="entry name" value="Band7/mec-2_domain"/>
</dbReference>
<keyword evidence="8" id="KW-0378">Hydrolase</keyword>
<keyword evidence="4 6" id="KW-1133">Transmembrane helix</keyword>
<dbReference type="Pfam" id="PF01145">
    <property type="entry name" value="Band_7"/>
    <property type="match status" value="1"/>
</dbReference>
<dbReference type="SMART" id="SM00244">
    <property type="entry name" value="PHB"/>
    <property type="match status" value="1"/>
</dbReference>
<evidence type="ECO:0000256" key="1">
    <source>
        <dbReference type="ARBA" id="ARBA00004167"/>
    </source>
</evidence>